<gene>
    <name evidence="3" type="ORF">G9U52_15865</name>
</gene>
<dbReference type="Gene3D" id="2.70.98.70">
    <property type="match status" value="1"/>
</dbReference>
<dbReference type="InterPro" id="IPR012480">
    <property type="entry name" value="Hepar_II_III_C"/>
</dbReference>
<organism evidence="3 4">
    <name type="scientific">Paenibacillus agricola</name>
    <dbReference type="NCBI Taxonomy" id="2716264"/>
    <lineage>
        <taxon>Bacteria</taxon>
        <taxon>Bacillati</taxon>
        <taxon>Bacillota</taxon>
        <taxon>Bacilli</taxon>
        <taxon>Bacillales</taxon>
        <taxon>Paenibacillaceae</taxon>
        <taxon>Paenibacillus</taxon>
    </lineage>
</organism>
<name>A0ABX0J7E9_9BACL</name>
<accession>A0ABX0J7E9</accession>
<dbReference type="Proteomes" id="UP001165962">
    <property type="component" value="Unassembled WGS sequence"/>
</dbReference>
<dbReference type="Gene3D" id="1.50.10.100">
    <property type="entry name" value="Chondroitin AC/alginate lyase"/>
    <property type="match status" value="1"/>
</dbReference>
<evidence type="ECO:0000313" key="4">
    <source>
        <dbReference type="Proteomes" id="UP001165962"/>
    </source>
</evidence>
<sequence length="633" mass="71796">MKMKELLRALQYGTKEGQGSLFADACSNEKWQQIASSTYYADQLSEFRALGEQLLQEPIQVLPYSLYKQFDTSGERSRYQEGYFEHRRRLDVFAVLAMVDENPKYIEALEDIIWAICEEYTWCLPAHLHGNSLSVIDELNRERAKGDTIGSSPMIPARYAEHRAELDLFSAETAFYLSEITYLLKARLSKLVVHRAIKEVKERVLDSYASLSPASEWETSEMNWAAVCAGSIGAAAMYCIQDDQMLAPLLHRAMESMDSFLDGFPGDGACLEGVIYWNYGFGFYTAFAELLKERTAGQVDLMRQDHVKQIALFQQKSYLNENFVISYSDCPLTSNYMAGLTHRLKKYFDEMEIPDAQFLGDILGDSCFRWMHVIRNLVWSDPSLQGEALQDHSYYLNEAEIIVSRTTVHTSEGPKRIAFSAKGGTNNEPHNHNDLGSFIVHAGAQPLFVDPGAGVYTKQYFGDQRYDILSNSSLGHSVPIIEGKLQQAGEHFRATHCAAWLSEEQDEMVLDLSQAYDSANLLKLQRLFRFDKAKGSLVLEDEYVFKEQPTSVTERFVSFLQPTLISPGVIRLQSPAAERAELYYDDEQLSCTLHKEDFVAGDPQRSSLYAIQLSARNPQIRMRTSVKIAVNFV</sequence>
<evidence type="ECO:0000259" key="2">
    <source>
        <dbReference type="Pfam" id="PF07940"/>
    </source>
</evidence>
<proteinExistence type="predicted"/>
<evidence type="ECO:0000313" key="3">
    <source>
        <dbReference type="EMBL" id="NHN31315.1"/>
    </source>
</evidence>
<reference evidence="3" key="1">
    <citation type="submission" date="2020-03" db="EMBL/GenBank/DDBJ databases">
        <title>Draft sequencing of Paenibacilllus sp. S3N08.</title>
        <authorList>
            <person name="Kim D.-U."/>
        </authorList>
    </citation>
    <scope>NUCLEOTIDE SEQUENCE</scope>
    <source>
        <strain evidence="3">S3N08</strain>
    </source>
</reference>
<evidence type="ECO:0000256" key="1">
    <source>
        <dbReference type="ARBA" id="ARBA00004196"/>
    </source>
</evidence>
<protein>
    <recommendedName>
        <fullName evidence="2">Heparinase II/III-like C-terminal domain-containing protein</fullName>
    </recommendedName>
</protein>
<comment type="caution">
    <text evidence="3">The sequence shown here is derived from an EMBL/GenBank/DDBJ whole genome shotgun (WGS) entry which is preliminary data.</text>
</comment>
<dbReference type="RefSeq" id="WP_166151246.1">
    <property type="nucleotide sequence ID" value="NZ_JAAOIW010000005.1"/>
</dbReference>
<dbReference type="InterPro" id="IPR008929">
    <property type="entry name" value="Chondroitin_lyas"/>
</dbReference>
<dbReference type="EMBL" id="JAAOIW010000005">
    <property type="protein sequence ID" value="NHN31315.1"/>
    <property type="molecule type" value="Genomic_DNA"/>
</dbReference>
<keyword evidence="4" id="KW-1185">Reference proteome</keyword>
<feature type="domain" description="Heparinase II/III-like C-terminal" evidence="2">
    <location>
        <begin position="423"/>
        <end position="542"/>
    </location>
</feature>
<dbReference type="Pfam" id="PF07940">
    <property type="entry name" value="Hepar_II_III_C"/>
    <property type="match status" value="1"/>
</dbReference>
<dbReference type="SUPFAM" id="SSF48230">
    <property type="entry name" value="Chondroitin AC/alginate lyase"/>
    <property type="match status" value="1"/>
</dbReference>
<comment type="subcellular location">
    <subcellularLocation>
        <location evidence="1">Cell envelope</location>
    </subcellularLocation>
</comment>